<evidence type="ECO:0000313" key="11">
    <source>
        <dbReference type="Proteomes" id="UP001420932"/>
    </source>
</evidence>
<evidence type="ECO:0000256" key="5">
    <source>
        <dbReference type="ARBA" id="ARBA00023163"/>
    </source>
</evidence>
<evidence type="ECO:0000259" key="9">
    <source>
        <dbReference type="PROSITE" id="PS51294"/>
    </source>
</evidence>
<feature type="domain" description="HTH myb-type" evidence="9">
    <location>
        <begin position="28"/>
        <end position="82"/>
    </location>
</feature>
<evidence type="ECO:0000256" key="1">
    <source>
        <dbReference type="ARBA" id="ARBA00004123"/>
    </source>
</evidence>
<proteinExistence type="predicted"/>
<gene>
    <name evidence="10" type="ORF">Syun_010567</name>
</gene>
<feature type="region of interest" description="Disordered" evidence="7">
    <location>
        <begin position="214"/>
        <end position="236"/>
    </location>
</feature>
<dbReference type="Proteomes" id="UP001420932">
    <property type="component" value="Unassembled WGS sequence"/>
</dbReference>
<evidence type="ECO:0000259" key="8">
    <source>
        <dbReference type="PROSITE" id="PS50090"/>
    </source>
</evidence>
<evidence type="ECO:0000256" key="3">
    <source>
        <dbReference type="ARBA" id="ARBA00023015"/>
    </source>
</evidence>
<dbReference type="InterPro" id="IPR009057">
    <property type="entry name" value="Homeodomain-like_sf"/>
</dbReference>
<dbReference type="EMBL" id="JBBNAF010000004">
    <property type="protein sequence ID" value="KAK9152258.1"/>
    <property type="molecule type" value="Genomic_DNA"/>
</dbReference>
<dbReference type="PROSITE" id="PS51294">
    <property type="entry name" value="HTH_MYB"/>
    <property type="match status" value="1"/>
</dbReference>
<reference evidence="10 11" key="1">
    <citation type="submission" date="2024-01" db="EMBL/GenBank/DDBJ databases">
        <title>Genome assemblies of Stephania.</title>
        <authorList>
            <person name="Yang L."/>
        </authorList>
    </citation>
    <scope>NUCLEOTIDE SEQUENCE [LARGE SCALE GENOMIC DNA]</scope>
    <source>
        <strain evidence="10">YNDBR</strain>
        <tissue evidence="10">Leaf</tissue>
    </source>
</reference>
<comment type="caution">
    <text evidence="10">The sequence shown here is derived from an EMBL/GenBank/DDBJ whole genome shotgun (WGS) entry which is preliminary data.</text>
</comment>
<dbReference type="InterPro" id="IPR017930">
    <property type="entry name" value="Myb_dom"/>
</dbReference>
<keyword evidence="4" id="KW-0238">DNA-binding</keyword>
<evidence type="ECO:0000256" key="6">
    <source>
        <dbReference type="ARBA" id="ARBA00023242"/>
    </source>
</evidence>
<name>A0AAP0PPR5_9MAGN</name>
<dbReference type="PROSITE" id="PS50090">
    <property type="entry name" value="MYB_LIKE"/>
    <property type="match status" value="1"/>
</dbReference>
<dbReference type="PANTHER" id="PTHR47997">
    <property type="entry name" value="MYB DOMAIN PROTEIN 55"/>
    <property type="match status" value="1"/>
</dbReference>
<dbReference type="PANTHER" id="PTHR47997:SF76">
    <property type="entry name" value="OS07G0497500 PROTEIN"/>
    <property type="match status" value="1"/>
</dbReference>
<dbReference type="SMART" id="SM00717">
    <property type="entry name" value="SANT"/>
    <property type="match status" value="1"/>
</dbReference>
<dbReference type="GO" id="GO:0003677">
    <property type="term" value="F:DNA binding"/>
    <property type="evidence" value="ECO:0007669"/>
    <property type="project" value="UniProtKB-KW"/>
</dbReference>
<accession>A0AAP0PPR5</accession>
<dbReference type="GO" id="GO:0005634">
    <property type="term" value="C:nucleus"/>
    <property type="evidence" value="ECO:0007669"/>
    <property type="project" value="UniProtKB-SubCell"/>
</dbReference>
<feature type="compositionally biased region" description="Low complexity" evidence="7">
    <location>
        <begin position="103"/>
        <end position="126"/>
    </location>
</feature>
<evidence type="ECO:0000256" key="4">
    <source>
        <dbReference type="ARBA" id="ARBA00023125"/>
    </source>
</evidence>
<keyword evidence="5" id="KW-0804">Transcription</keyword>
<organism evidence="10 11">
    <name type="scientific">Stephania yunnanensis</name>
    <dbReference type="NCBI Taxonomy" id="152371"/>
    <lineage>
        <taxon>Eukaryota</taxon>
        <taxon>Viridiplantae</taxon>
        <taxon>Streptophyta</taxon>
        <taxon>Embryophyta</taxon>
        <taxon>Tracheophyta</taxon>
        <taxon>Spermatophyta</taxon>
        <taxon>Magnoliopsida</taxon>
        <taxon>Ranunculales</taxon>
        <taxon>Menispermaceae</taxon>
        <taxon>Menispermoideae</taxon>
        <taxon>Cissampelideae</taxon>
        <taxon>Stephania</taxon>
    </lineage>
</organism>
<feature type="domain" description="Myb-like" evidence="8">
    <location>
        <begin position="28"/>
        <end position="78"/>
    </location>
</feature>
<dbReference type="Pfam" id="PF00249">
    <property type="entry name" value="Myb_DNA-binding"/>
    <property type="match status" value="1"/>
</dbReference>
<dbReference type="Gene3D" id="1.10.10.60">
    <property type="entry name" value="Homeodomain-like"/>
    <property type="match status" value="2"/>
</dbReference>
<dbReference type="AlphaFoldDB" id="A0AAP0PPR5"/>
<evidence type="ECO:0000313" key="10">
    <source>
        <dbReference type="EMBL" id="KAK9152258.1"/>
    </source>
</evidence>
<comment type="subcellular location">
    <subcellularLocation>
        <location evidence="1">Nucleus</location>
    </subcellularLocation>
</comment>
<feature type="region of interest" description="Disordered" evidence="7">
    <location>
        <begin position="88"/>
        <end position="132"/>
    </location>
</feature>
<sequence length="347" mass="39779">MWVLSLMELTGLQRCGKSCRLRWINYLRPDLKRGSFSAQEERVIIDVHRILGNRWAQIAKHLPGRTDNEVKNFWNSCVKKKLISQGLDPRTHNLIPSSHHHLTNSSTNACNKNDNNNDNNNDNPNPNHHHQLYQQRPPLKVSINSSSSNQMIMIKDNNYPSFLTMPTTTTTTTITDTSPLHEALTNQNPNPNNWTTSVKDDQTSQAQLMINDFSSSSTTRSSIESSTVSTNMKSSSSMNYPSEFGALDDQNGFYQCFDDDVHQLTRHEDLVDQPLQPQQQMMMMRELMEFNINVDEKNNIINGSHHDQGIHDHDSSLTSNFDLDFMESTLMPCEMYSHIDHQLAWNC</sequence>
<dbReference type="InterPro" id="IPR001005">
    <property type="entry name" value="SANT/Myb"/>
</dbReference>
<evidence type="ECO:0000256" key="2">
    <source>
        <dbReference type="ARBA" id="ARBA00022737"/>
    </source>
</evidence>
<keyword evidence="6" id="KW-0539">Nucleus</keyword>
<evidence type="ECO:0000256" key="7">
    <source>
        <dbReference type="SAM" id="MobiDB-lite"/>
    </source>
</evidence>
<keyword evidence="2" id="KW-0677">Repeat</keyword>
<keyword evidence="11" id="KW-1185">Reference proteome</keyword>
<dbReference type="InterPro" id="IPR051953">
    <property type="entry name" value="Plant_SW-associated_TFs"/>
</dbReference>
<dbReference type="SUPFAM" id="SSF46689">
    <property type="entry name" value="Homeodomain-like"/>
    <property type="match status" value="1"/>
</dbReference>
<dbReference type="FunFam" id="1.10.10.60:FF:000140">
    <property type="entry name" value="Myb transcription factor"/>
    <property type="match status" value="1"/>
</dbReference>
<dbReference type="CDD" id="cd00167">
    <property type="entry name" value="SANT"/>
    <property type="match status" value="1"/>
</dbReference>
<keyword evidence="3" id="KW-0805">Transcription regulation</keyword>
<protein>
    <submittedName>
        <fullName evidence="10">Uncharacterized protein</fullName>
    </submittedName>
</protein>